<dbReference type="SUPFAM" id="SSF55753">
    <property type="entry name" value="Actin depolymerizing proteins"/>
    <property type="match status" value="3"/>
</dbReference>
<dbReference type="CDD" id="cd11292">
    <property type="entry name" value="gelsolin_S3_like"/>
    <property type="match status" value="1"/>
</dbReference>
<dbReference type="SMART" id="SM00262">
    <property type="entry name" value="GEL"/>
    <property type="match status" value="4"/>
</dbReference>
<accession>A0AAQ3NZG2</accession>
<dbReference type="Gene3D" id="3.40.20.10">
    <property type="entry name" value="Severin"/>
    <property type="match status" value="4"/>
</dbReference>
<dbReference type="PRINTS" id="PR00597">
    <property type="entry name" value="GELSOLIN"/>
</dbReference>
<dbReference type="PANTHER" id="PTHR11977:SF120">
    <property type="entry name" value="ACTIN FILAMENT BUNDLING PROTEIN P-115-ABP"/>
    <property type="match status" value="1"/>
</dbReference>
<feature type="domain" description="Gelsolin-like" evidence="2">
    <location>
        <begin position="180"/>
        <end position="241"/>
    </location>
</feature>
<dbReference type="EMBL" id="CP144699">
    <property type="protein sequence ID" value="WVZ17976.1"/>
    <property type="molecule type" value="Genomic_DNA"/>
</dbReference>
<dbReference type="InterPro" id="IPR007122">
    <property type="entry name" value="Villin/Gelsolin"/>
</dbReference>
<dbReference type="PANTHER" id="PTHR11977">
    <property type="entry name" value="VILLIN"/>
    <property type="match status" value="1"/>
</dbReference>
<name>A0AAQ3NZG2_VIGMU</name>
<reference evidence="3 4" key="1">
    <citation type="journal article" date="2023" name="Life. Sci Alliance">
        <title>Evolutionary insights into 3D genome organization and epigenetic landscape of Vigna mungo.</title>
        <authorList>
            <person name="Junaid A."/>
            <person name="Singh B."/>
            <person name="Bhatia S."/>
        </authorList>
    </citation>
    <scope>NUCLEOTIDE SEQUENCE [LARGE SCALE GENOMIC DNA]</scope>
    <source>
        <strain evidence="3">Urdbean</strain>
    </source>
</reference>
<dbReference type="InterPro" id="IPR036180">
    <property type="entry name" value="Gelsolin-like_dom_sf"/>
</dbReference>
<organism evidence="3 4">
    <name type="scientific">Vigna mungo</name>
    <name type="common">Black gram</name>
    <name type="synonym">Phaseolus mungo</name>
    <dbReference type="NCBI Taxonomy" id="3915"/>
    <lineage>
        <taxon>Eukaryota</taxon>
        <taxon>Viridiplantae</taxon>
        <taxon>Streptophyta</taxon>
        <taxon>Embryophyta</taxon>
        <taxon>Tracheophyta</taxon>
        <taxon>Spermatophyta</taxon>
        <taxon>Magnoliopsida</taxon>
        <taxon>eudicotyledons</taxon>
        <taxon>Gunneridae</taxon>
        <taxon>Pentapetalae</taxon>
        <taxon>rosids</taxon>
        <taxon>fabids</taxon>
        <taxon>Fabales</taxon>
        <taxon>Fabaceae</taxon>
        <taxon>Papilionoideae</taxon>
        <taxon>50 kb inversion clade</taxon>
        <taxon>NPAAA clade</taxon>
        <taxon>indigoferoid/millettioid clade</taxon>
        <taxon>Phaseoleae</taxon>
        <taxon>Vigna</taxon>
    </lineage>
</organism>
<protein>
    <recommendedName>
        <fullName evidence="2">Gelsolin-like domain-containing protein</fullName>
    </recommendedName>
</protein>
<evidence type="ECO:0000256" key="1">
    <source>
        <dbReference type="ARBA" id="ARBA00022737"/>
    </source>
</evidence>
<keyword evidence="1" id="KW-0677">Repeat</keyword>
<dbReference type="InterPro" id="IPR007123">
    <property type="entry name" value="Gelsolin-like_dom"/>
</dbReference>
<dbReference type="FunFam" id="3.40.20.10:FF:000033">
    <property type="entry name" value="Villin-4"/>
    <property type="match status" value="1"/>
</dbReference>
<dbReference type="AlphaFoldDB" id="A0AAQ3NZG2"/>
<dbReference type="SUPFAM" id="SSF82754">
    <property type="entry name" value="C-terminal, gelsolin-like domain of Sec23/24"/>
    <property type="match status" value="1"/>
</dbReference>
<feature type="domain" description="Gelsolin-like" evidence="2">
    <location>
        <begin position="37"/>
        <end position="120"/>
    </location>
</feature>
<gene>
    <name evidence="3" type="ORF">V8G54_005298</name>
</gene>
<dbReference type="GO" id="GO:0051014">
    <property type="term" value="P:actin filament severing"/>
    <property type="evidence" value="ECO:0007669"/>
    <property type="project" value="TreeGrafter"/>
</dbReference>
<dbReference type="FunFam" id="3.40.20.10:FF:000002">
    <property type="entry name" value="Gelsolin"/>
    <property type="match status" value="1"/>
</dbReference>
<proteinExistence type="predicted"/>
<dbReference type="CDD" id="cd11290">
    <property type="entry name" value="gelsolin_S1_like"/>
    <property type="match status" value="1"/>
</dbReference>
<feature type="domain" description="Gelsolin-like" evidence="2">
    <location>
        <begin position="436"/>
        <end position="488"/>
    </location>
</feature>
<dbReference type="GO" id="GO:0051015">
    <property type="term" value="F:actin filament binding"/>
    <property type="evidence" value="ECO:0007669"/>
    <property type="project" value="InterPro"/>
</dbReference>
<feature type="domain" description="Gelsolin-like" evidence="2">
    <location>
        <begin position="294"/>
        <end position="363"/>
    </location>
</feature>
<dbReference type="InterPro" id="IPR029006">
    <property type="entry name" value="ADF-H/Gelsolin-like_dom_sf"/>
</dbReference>
<dbReference type="Proteomes" id="UP001374535">
    <property type="component" value="Chromosome 2"/>
</dbReference>
<dbReference type="FunFam" id="3.40.20.10:FF:000028">
    <property type="entry name" value="Villin-like 1"/>
    <property type="match status" value="1"/>
</dbReference>
<evidence type="ECO:0000313" key="4">
    <source>
        <dbReference type="Proteomes" id="UP001374535"/>
    </source>
</evidence>
<dbReference type="CDD" id="cd11293">
    <property type="entry name" value="gelsolin_S4_like"/>
    <property type="match status" value="1"/>
</dbReference>
<sequence length="617" mass="68766">MAVSMRDLDPAFQGAGQKAALFSLTCYSGLEIWRIENFNPVPVPKSSYGKFFTGDSYVILKTTASKSGALRHDVHYWLGKDTSQDEAGAAAIKTVELDAALGGRAVQYREVQGHETEKFLSYFKPCIIPQEGGVASGFQHPEAEKHKTRLFVCRGKHVVHVKEANIVFFLFSNNLCWLQVPFARASLNHDDIFVLDTESKIFQFNGSNSSIQERAKALEVVQYIKDTYHDGKCDVAAVEDGKLMADPETGEFWGFFGGFAPLPRKTAGDDDKPTDTSPPKLLCIEKGQAEPVEAADSLKRELLDTNKCYILDCGFEVFVWMGRNTSLDERKSASGVADELVRGIDKLKPQIIRVIEGFETVMFRSKFDSWPQTTDVTVSEDGRGKVAALLKRQGVNVKGLLKADPVREEPQPHIDCTGHLQVWRVNGQEKILLQASDQSKFYSGDCYIFQYTYPGEDKEDCLIGTWIGKNSVEEEQASANSLASKMVESMKFLACQARIYEGNEPVQFHSIIQSFIVFKGGLGEGYKAYIAGKEIPDETYNENGVALFRIQGSGPDNMQAIQVEPPNLQSKPQREGSESEQFWDLLGGKSEYPSQKILREAESDPHLFSCHFSKGKR</sequence>
<dbReference type="Pfam" id="PF00626">
    <property type="entry name" value="Gelsolin"/>
    <property type="match status" value="4"/>
</dbReference>
<keyword evidence="4" id="KW-1185">Reference proteome</keyword>
<evidence type="ECO:0000259" key="2">
    <source>
        <dbReference type="Pfam" id="PF00626"/>
    </source>
</evidence>
<evidence type="ECO:0000313" key="3">
    <source>
        <dbReference type="EMBL" id="WVZ17976.1"/>
    </source>
</evidence>